<evidence type="ECO:0000256" key="6">
    <source>
        <dbReference type="SAM" id="Phobius"/>
    </source>
</evidence>
<feature type="transmembrane region" description="Helical" evidence="6">
    <location>
        <begin position="304"/>
        <end position="325"/>
    </location>
</feature>
<dbReference type="CDD" id="cd17328">
    <property type="entry name" value="MFS_spinster_like"/>
    <property type="match status" value="1"/>
</dbReference>
<evidence type="ECO:0000256" key="3">
    <source>
        <dbReference type="ARBA" id="ARBA00022692"/>
    </source>
</evidence>
<proteinExistence type="predicted"/>
<dbReference type="InterPro" id="IPR044770">
    <property type="entry name" value="MFS_spinster-like"/>
</dbReference>
<feature type="transmembrane region" description="Helical" evidence="6">
    <location>
        <begin position="404"/>
        <end position="422"/>
    </location>
</feature>
<keyword evidence="4 6" id="KW-1133">Transmembrane helix</keyword>
<feature type="domain" description="Major facilitator superfamily (MFS) profile" evidence="7">
    <location>
        <begin position="22"/>
        <end position="427"/>
    </location>
</feature>
<feature type="transmembrane region" description="Helical" evidence="6">
    <location>
        <begin position="87"/>
        <end position="107"/>
    </location>
</feature>
<comment type="subcellular location">
    <subcellularLocation>
        <location evidence="1">Membrane</location>
        <topology evidence="1">Multi-pass membrane protein</topology>
    </subcellularLocation>
</comment>
<evidence type="ECO:0000256" key="5">
    <source>
        <dbReference type="ARBA" id="ARBA00023136"/>
    </source>
</evidence>
<dbReference type="PANTHER" id="PTHR23505:SF79">
    <property type="entry name" value="PROTEIN SPINSTER"/>
    <property type="match status" value="1"/>
</dbReference>
<accession>A0ABZ0BA63</accession>
<dbReference type="Proteomes" id="UP001302249">
    <property type="component" value="Chromosome"/>
</dbReference>
<keyword evidence="5 6" id="KW-0472">Membrane</keyword>
<feature type="transmembrane region" description="Helical" evidence="6">
    <location>
        <begin position="364"/>
        <end position="384"/>
    </location>
</feature>
<dbReference type="PROSITE" id="PS50850">
    <property type="entry name" value="MFS"/>
    <property type="match status" value="1"/>
</dbReference>
<dbReference type="SUPFAM" id="SSF103473">
    <property type="entry name" value="MFS general substrate transporter"/>
    <property type="match status" value="1"/>
</dbReference>
<feature type="transmembrane region" description="Helical" evidence="6">
    <location>
        <begin position="177"/>
        <end position="197"/>
    </location>
</feature>
<evidence type="ECO:0000313" key="9">
    <source>
        <dbReference type="Proteomes" id="UP001302249"/>
    </source>
</evidence>
<dbReference type="Gene3D" id="1.20.1250.20">
    <property type="entry name" value="MFS general substrate transporter like domains"/>
    <property type="match status" value="2"/>
</dbReference>
<feature type="transmembrane region" description="Helical" evidence="6">
    <location>
        <begin position="63"/>
        <end position="81"/>
    </location>
</feature>
<evidence type="ECO:0000259" key="7">
    <source>
        <dbReference type="PROSITE" id="PS50850"/>
    </source>
</evidence>
<protein>
    <submittedName>
        <fullName evidence="8">MFS transporter</fullName>
    </submittedName>
</protein>
<evidence type="ECO:0000256" key="4">
    <source>
        <dbReference type="ARBA" id="ARBA00022989"/>
    </source>
</evidence>
<feature type="transmembrane region" description="Helical" evidence="6">
    <location>
        <begin position="150"/>
        <end position="171"/>
    </location>
</feature>
<gene>
    <name evidence="8" type="ORF">RPR59_00350</name>
</gene>
<dbReference type="Pfam" id="PF07690">
    <property type="entry name" value="MFS_1"/>
    <property type="match status" value="1"/>
</dbReference>
<dbReference type="EMBL" id="CP135076">
    <property type="protein sequence ID" value="WNO53753.1"/>
    <property type="molecule type" value="Genomic_DNA"/>
</dbReference>
<dbReference type="PANTHER" id="PTHR23505">
    <property type="entry name" value="SPINSTER"/>
    <property type="match status" value="1"/>
</dbReference>
<feature type="transmembrane region" description="Helical" evidence="6">
    <location>
        <begin position="331"/>
        <end position="352"/>
    </location>
</feature>
<feature type="transmembrane region" description="Helical" evidence="6">
    <location>
        <begin position="17"/>
        <end position="35"/>
    </location>
</feature>
<organism evidence="8 9">
    <name type="scientific">Stakelama saccharophila</name>
    <dbReference type="NCBI Taxonomy" id="3075605"/>
    <lineage>
        <taxon>Bacteria</taxon>
        <taxon>Pseudomonadati</taxon>
        <taxon>Pseudomonadota</taxon>
        <taxon>Alphaproteobacteria</taxon>
        <taxon>Sphingomonadales</taxon>
        <taxon>Sphingomonadaceae</taxon>
        <taxon>Stakelama</taxon>
    </lineage>
</organism>
<dbReference type="InterPro" id="IPR011701">
    <property type="entry name" value="MFS"/>
</dbReference>
<reference evidence="8 9" key="1">
    <citation type="submission" date="2023-09" db="EMBL/GenBank/DDBJ databases">
        <authorList>
            <person name="Rey-Velasco X."/>
        </authorList>
    </citation>
    <scope>NUCLEOTIDE SEQUENCE [LARGE SCALE GENOMIC DNA]</scope>
    <source>
        <strain evidence="8 9">W311</strain>
    </source>
</reference>
<keyword evidence="9" id="KW-1185">Reference proteome</keyword>
<dbReference type="InterPro" id="IPR036259">
    <property type="entry name" value="MFS_trans_sf"/>
</dbReference>
<feature type="transmembrane region" description="Helical" evidence="6">
    <location>
        <begin position="234"/>
        <end position="259"/>
    </location>
</feature>
<dbReference type="RefSeq" id="WP_313915509.1">
    <property type="nucleotide sequence ID" value="NZ_CP135076.1"/>
</dbReference>
<evidence type="ECO:0000313" key="8">
    <source>
        <dbReference type="EMBL" id="WNO53753.1"/>
    </source>
</evidence>
<sequence length="436" mass="46752">MSSETLSNANAGERTGGYAWIVLALLCLVYVLNFLDRQLLSILAKPIQDDLGLSDGQLGRLGGLYFALFYCVLGVPVAWLADRGNRVRVLMMACALWSAATIACGMAQTYPQLVLARMSVGIGEAGGVPPSYSIISDYFRANRRGTALGLFNLGPPIGQSLGVAFGAKIAAVYDWRLAFIVLGGAGLMAAMAVGTFVREPKRGATDLAIDQHAQEHATVSFWATVRMFAIRPTLALVSLAAAATQFVTYGTLGFTTLFLMREKAMTLDEIAIWYTLVLGIFVSAGIFLSGRLTDRFAERSPQIYGLLPGIALALAVPGFIGFVHAPSWPVAMGFLAVPTFFNYFYLTPAVTLVQNSVSARQRTLAGAVLLLIMNLVGLGLGPTWVGAVSDWLRPAHPANSLQLAFYSLVPFYLLAIALHLALARHLGRARRAARAS</sequence>
<evidence type="ECO:0000256" key="1">
    <source>
        <dbReference type="ARBA" id="ARBA00004141"/>
    </source>
</evidence>
<dbReference type="InterPro" id="IPR020846">
    <property type="entry name" value="MFS_dom"/>
</dbReference>
<keyword evidence="3 6" id="KW-0812">Transmembrane</keyword>
<keyword evidence="2" id="KW-0813">Transport</keyword>
<evidence type="ECO:0000256" key="2">
    <source>
        <dbReference type="ARBA" id="ARBA00022448"/>
    </source>
</evidence>
<feature type="transmembrane region" description="Helical" evidence="6">
    <location>
        <begin position="271"/>
        <end position="292"/>
    </location>
</feature>
<name>A0ABZ0BA63_9SPHN</name>